<evidence type="ECO:0000256" key="7">
    <source>
        <dbReference type="PIRNR" id="PIRNR017318"/>
    </source>
</evidence>
<organism evidence="10 11">
    <name type="scientific">Ananas comosus</name>
    <name type="common">Pineapple</name>
    <name type="synonym">Ananas ananas</name>
    <dbReference type="NCBI Taxonomy" id="4615"/>
    <lineage>
        <taxon>Eukaryota</taxon>
        <taxon>Viridiplantae</taxon>
        <taxon>Streptophyta</taxon>
        <taxon>Embryophyta</taxon>
        <taxon>Tracheophyta</taxon>
        <taxon>Spermatophyta</taxon>
        <taxon>Magnoliopsida</taxon>
        <taxon>Liliopsida</taxon>
        <taxon>Poales</taxon>
        <taxon>Bromeliaceae</taxon>
        <taxon>Bromelioideae</taxon>
        <taxon>Ananas</taxon>
    </lineage>
</organism>
<reference evidence="10" key="1">
    <citation type="journal article" date="2015" name="Nat. Genet.">
        <title>The pineapple genome and the evolution of CAM photosynthesis.</title>
        <authorList>
            <person name="Ming R."/>
            <person name="VanBuren R."/>
            <person name="Wai C.M."/>
            <person name="Tang H."/>
            <person name="Schatz M.C."/>
            <person name="Bowers J.E."/>
            <person name="Lyons E."/>
            <person name="Wang M.L."/>
            <person name="Chen J."/>
            <person name="Biggers E."/>
            <person name="Zhang J."/>
            <person name="Huang L."/>
            <person name="Zhang L."/>
            <person name="Miao W."/>
            <person name="Zhang J."/>
            <person name="Ye Z."/>
            <person name="Miao C."/>
            <person name="Lin Z."/>
            <person name="Wang H."/>
            <person name="Zhou H."/>
            <person name="Yim W.C."/>
            <person name="Priest H.D."/>
            <person name="Zheng C."/>
            <person name="Woodhouse M."/>
            <person name="Edger P.P."/>
            <person name="Guyot R."/>
            <person name="Guo H.B."/>
            <person name="Guo H."/>
            <person name="Zheng G."/>
            <person name="Singh R."/>
            <person name="Sharma A."/>
            <person name="Min X."/>
            <person name="Zheng Y."/>
            <person name="Lee H."/>
            <person name="Gurtowski J."/>
            <person name="Sedlazeck F.J."/>
            <person name="Harkess A."/>
            <person name="McKain M.R."/>
            <person name="Liao Z."/>
            <person name="Fang J."/>
            <person name="Liu J."/>
            <person name="Zhang X."/>
            <person name="Zhang Q."/>
            <person name="Hu W."/>
            <person name="Qin Y."/>
            <person name="Wang K."/>
            <person name="Chen L.Y."/>
            <person name="Shirley N."/>
            <person name="Lin Y.R."/>
            <person name="Liu L.Y."/>
            <person name="Hernandez A.G."/>
            <person name="Wright C.L."/>
            <person name="Bulone V."/>
            <person name="Tuskan G.A."/>
            <person name="Heath K."/>
            <person name="Zee F."/>
            <person name="Moore P.H."/>
            <person name="Sunkar R."/>
            <person name="Leebens-Mack J.H."/>
            <person name="Mockler T."/>
            <person name="Bennetzen J.L."/>
            <person name="Freeling M."/>
            <person name="Sankoff D."/>
            <person name="Paterson A.H."/>
            <person name="Zhu X."/>
            <person name="Yang X."/>
            <person name="Smith J.A."/>
            <person name="Cushman J.C."/>
            <person name="Paull R.E."/>
            <person name="Yu Q."/>
        </authorList>
    </citation>
    <scope>NUCLEOTIDE SEQUENCE [LARGE SCALE GENOMIC DNA]</scope>
    <source>
        <strain evidence="10">cv. F153</strain>
    </source>
</reference>
<accession>A0A6P5EJD7</accession>
<dbReference type="InterPro" id="IPR002701">
    <property type="entry name" value="CM_II_prokaryot"/>
</dbReference>
<dbReference type="EC" id="5.4.99.5" evidence="3 7"/>
<evidence type="ECO:0000256" key="5">
    <source>
        <dbReference type="ARBA" id="ARBA00023141"/>
    </source>
</evidence>
<dbReference type="GO" id="GO:0005737">
    <property type="term" value="C:cytoplasm"/>
    <property type="evidence" value="ECO:0007669"/>
    <property type="project" value="TreeGrafter"/>
</dbReference>
<dbReference type="PIRSF" id="PIRSF017318">
    <property type="entry name" value="Chor_mut_AroQ_eu"/>
    <property type="match status" value="1"/>
</dbReference>
<dbReference type="SUPFAM" id="SSF48600">
    <property type="entry name" value="Chorismate mutase II"/>
    <property type="match status" value="1"/>
</dbReference>
<keyword evidence="6 7" id="KW-0413">Isomerase</keyword>
<dbReference type="AlphaFoldDB" id="A0A6P5EJD7"/>
<dbReference type="InterPro" id="IPR036263">
    <property type="entry name" value="Chorismate_II_sf"/>
</dbReference>
<sequence length="287" mass="32407">AASSSSTIAILIHLLFCFNALLLQCSLSRGITLESVRDFLTREEDTIVFSLIERAKYPYNSPLYNPSSCLKVDKWFGNSCSLVELFVRDSERVQAKIGSYQNPEEVPFFPEDLTWPVVPPYNFSKVLYPAAASVNVSDTIWSVYFKELLPQFTVEGVDGNFASTAASDLACLQALSRRIHYGRFVAEVKFRDSPQDYIPAIRAKDRDALMKLVTSESQEEIVKKRVEEKAAVFGQDVTLDRPADTGDSNSSRAAYKVDPSVVYRLYGDWVIPLTKIVEIEYLLRRLD</sequence>
<keyword evidence="10" id="KW-1185">Reference proteome</keyword>
<dbReference type="Pfam" id="PF01817">
    <property type="entry name" value="CM_2"/>
    <property type="match status" value="1"/>
</dbReference>
<evidence type="ECO:0000313" key="10">
    <source>
        <dbReference type="Proteomes" id="UP000515123"/>
    </source>
</evidence>
<dbReference type="GO" id="GO:0009073">
    <property type="term" value="P:aromatic amino acid family biosynthetic process"/>
    <property type="evidence" value="ECO:0007669"/>
    <property type="project" value="UniProtKB-UniRule"/>
</dbReference>
<dbReference type="Proteomes" id="UP000515123">
    <property type="component" value="Linkage group 2"/>
</dbReference>
<dbReference type="GO" id="GO:0046417">
    <property type="term" value="P:chorismate metabolic process"/>
    <property type="evidence" value="ECO:0007669"/>
    <property type="project" value="InterPro"/>
</dbReference>
<evidence type="ECO:0000259" key="9">
    <source>
        <dbReference type="Pfam" id="PF01817"/>
    </source>
</evidence>
<comment type="catalytic activity">
    <reaction evidence="1 7">
        <text>chorismate = prephenate</text>
        <dbReference type="Rhea" id="RHEA:13897"/>
        <dbReference type="ChEBI" id="CHEBI:29748"/>
        <dbReference type="ChEBI" id="CHEBI:29934"/>
        <dbReference type="EC" id="5.4.99.5"/>
    </reaction>
</comment>
<keyword evidence="5 7" id="KW-0057">Aromatic amino acid biosynthesis</keyword>
<feature type="non-terminal residue" evidence="11">
    <location>
        <position position="1"/>
    </location>
</feature>
<proteinExistence type="predicted"/>
<gene>
    <name evidence="11" type="primary">LOC109706897</name>
</gene>
<evidence type="ECO:0000313" key="11">
    <source>
        <dbReference type="RefSeq" id="XP_020083504.1"/>
    </source>
</evidence>
<evidence type="ECO:0000256" key="4">
    <source>
        <dbReference type="ARBA" id="ARBA00022605"/>
    </source>
</evidence>
<dbReference type="PROSITE" id="PS51169">
    <property type="entry name" value="CHORISMATE_MUT_3"/>
    <property type="match status" value="1"/>
</dbReference>
<feature type="chain" id="PRO_5027981557" description="Chorismate mutase" evidence="8">
    <location>
        <begin position="29"/>
        <end position="287"/>
    </location>
</feature>
<dbReference type="NCBIfam" id="TIGR01802">
    <property type="entry name" value="CM_pl-yst"/>
    <property type="match status" value="1"/>
</dbReference>
<feature type="signal peptide" evidence="8">
    <location>
        <begin position="1"/>
        <end position="28"/>
    </location>
</feature>
<dbReference type="InterPro" id="IPR037039">
    <property type="entry name" value="CM_AroQ_sf_eucaryotic"/>
</dbReference>
<dbReference type="PANTHER" id="PTHR21145">
    <property type="entry name" value="CHORISMATE MUTASE"/>
    <property type="match status" value="1"/>
</dbReference>
<evidence type="ECO:0000256" key="2">
    <source>
        <dbReference type="ARBA" id="ARBA00004817"/>
    </source>
</evidence>
<dbReference type="UniPathway" id="UPA00120">
    <property type="reaction ID" value="UER00203"/>
</dbReference>
<dbReference type="Gene3D" id="1.10.590.10">
    <property type="entry name" value="Chorismate mutase, AroQ class superfamily, eukaryotic"/>
    <property type="match status" value="1"/>
</dbReference>
<dbReference type="PANTHER" id="PTHR21145:SF10">
    <property type="entry name" value="CHORISMATE MUTASE"/>
    <property type="match status" value="1"/>
</dbReference>
<evidence type="ECO:0000256" key="3">
    <source>
        <dbReference type="ARBA" id="ARBA00012404"/>
    </source>
</evidence>
<dbReference type="InterPro" id="IPR008238">
    <property type="entry name" value="Chorismate_mutase_AroQ_euk"/>
</dbReference>
<comment type="pathway">
    <text evidence="2">Metabolic intermediate biosynthesis; prephenate biosynthesis; prephenate from chorismate: step 1/1.</text>
</comment>
<protein>
    <recommendedName>
        <fullName evidence="3 7">Chorismate mutase</fullName>
        <ecNumber evidence="3 7">5.4.99.5</ecNumber>
    </recommendedName>
</protein>
<evidence type="ECO:0000256" key="8">
    <source>
        <dbReference type="SAM" id="SignalP"/>
    </source>
</evidence>
<feature type="domain" description="Chorismate mutase" evidence="9">
    <location>
        <begin position="163"/>
        <end position="277"/>
    </location>
</feature>
<dbReference type="GeneID" id="109706897"/>
<evidence type="ECO:0000256" key="1">
    <source>
        <dbReference type="ARBA" id="ARBA00000824"/>
    </source>
</evidence>
<name>A0A6P5EJD7_ANACO</name>
<reference evidence="11" key="2">
    <citation type="submission" date="2025-08" db="UniProtKB">
        <authorList>
            <consortium name="RefSeq"/>
        </authorList>
    </citation>
    <scope>IDENTIFICATION</scope>
    <source>
        <tissue evidence="11">Leaf</tissue>
    </source>
</reference>
<dbReference type="OrthoDB" id="191918at2759"/>
<dbReference type="GO" id="GO:0008652">
    <property type="term" value="P:amino acid biosynthetic process"/>
    <property type="evidence" value="ECO:0007669"/>
    <property type="project" value="UniProtKB-KW"/>
</dbReference>
<keyword evidence="4 7" id="KW-0028">Amino-acid biosynthesis</keyword>
<dbReference type="GO" id="GO:0004106">
    <property type="term" value="F:chorismate mutase activity"/>
    <property type="evidence" value="ECO:0007669"/>
    <property type="project" value="UniProtKB-UniRule"/>
</dbReference>
<dbReference type="RefSeq" id="XP_020083504.1">
    <property type="nucleotide sequence ID" value="XM_020227915.1"/>
</dbReference>
<evidence type="ECO:0000256" key="6">
    <source>
        <dbReference type="ARBA" id="ARBA00023235"/>
    </source>
</evidence>
<keyword evidence="8" id="KW-0732">Signal</keyword>